<evidence type="ECO:0000313" key="1">
    <source>
        <dbReference type="EMBL" id="KEH42242.1"/>
    </source>
</evidence>
<proteinExistence type="predicted"/>
<dbReference type="Gramene" id="rna3644">
    <property type="protein sequence ID" value="RHN79803.1"/>
    <property type="gene ID" value="gene3644"/>
</dbReference>
<reference evidence="1 4" key="2">
    <citation type="journal article" date="2014" name="BMC Genomics">
        <title>An improved genome release (version Mt4.0) for the model legume Medicago truncatula.</title>
        <authorList>
            <person name="Tang H."/>
            <person name="Krishnakumar V."/>
            <person name="Bidwell S."/>
            <person name="Rosen B."/>
            <person name="Chan A."/>
            <person name="Zhou S."/>
            <person name="Gentzbittel L."/>
            <person name="Childs K.L."/>
            <person name="Yandell M."/>
            <person name="Gundlach H."/>
            <person name="Mayer K.F."/>
            <person name="Schwartz D.C."/>
            <person name="Town C.D."/>
        </authorList>
    </citation>
    <scope>GENOME REANNOTATION</scope>
    <source>
        <strain evidence="1">A17</strain>
        <strain evidence="3 4">cv. Jemalong A17</strain>
    </source>
</reference>
<evidence type="ECO:0000313" key="5">
    <source>
        <dbReference type="Proteomes" id="UP000265566"/>
    </source>
</evidence>
<dbReference type="EnsemblPlants" id="KEH42242">
    <property type="protein sequence ID" value="KEH42242"/>
    <property type="gene ID" value="MTR_1g064580"/>
</dbReference>
<reference evidence="3" key="3">
    <citation type="submission" date="2015-04" db="UniProtKB">
        <authorList>
            <consortium name="EnsemblPlants"/>
        </authorList>
    </citation>
    <scope>IDENTIFICATION</scope>
    <source>
        <strain evidence="3">cv. Jemalong A17</strain>
    </source>
</reference>
<sequence>MMVYEKYQDKYLRGNQDAPEEKHQMMEEDMLPQNLQYKGRDEEQEQTNLFFQNLVSDPPEPVIWALV</sequence>
<reference evidence="1 4" key="1">
    <citation type="journal article" date="2011" name="Nature">
        <title>The Medicago genome provides insight into the evolution of rhizobial symbioses.</title>
        <authorList>
            <person name="Young N.D."/>
            <person name="Debelle F."/>
            <person name="Oldroyd G.E."/>
            <person name="Geurts R."/>
            <person name="Cannon S.B."/>
            <person name="Udvardi M.K."/>
            <person name="Benedito V.A."/>
            <person name="Mayer K.F."/>
            <person name="Gouzy J."/>
            <person name="Schoof H."/>
            <person name="Van de Peer Y."/>
            <person name="Proost S."/>
            <person name="Cook D.R."/>
            <person name="Meyers B.C."/>
            <person name="Spannagl M."/>
            <person name="Cheung F."/>
            <person name="De Mita S."/>
            <person name="Krishnakumar V."/>
            <person name="Gundlach H."/>
            <person name="Zhou S."/>
            <person name="Mudge J."/>
            <person name="Bharti A.K."/>
            <person name="Murray J.D."/>
            <person name="Naoumkina M.A."/>
            <person name="Rosen B."/>
            <person name="Silverstein K.A."/>
            <person name="Tang H."/>
            <person name="Rombauts S."/>
            <person name="Zhao P.X."/>
            <person name="Zhou P."/>
            <person name="Barbe V."/>
            <person name="Bardou P."/>
            <person name="Bechner M."/>
            <person name="Bellec A."/>
            <person name="Berger A."/>
            <person name="Berges H."/>
            <person name="Bidwell S."/>
            <person name="Bisseling T."/>
            <person name="Choisne N."/>
            <person name="Couloux A."/>
            <person name="Denny R."/>
            <person name="Deshpande S."/>
            <person name="Dai X."/>
            <person name="Doyle J.J."/>
            <person name="Dudez A.M."/>
            <person name="Farmer A.D."/>
            <person name="Fouteau S."/>
            <person name="Franken C."/>
            <person name="Gibelin C."/>
            <person name="Gish J."/>
            <person name="Goldstein S."/>
            <person name="Gonzalez A.J."/>
            <person name="Green P.J."/>
            <person name="Hallab A."/>
            <person name="Hartog M."/>
            <person name="Hua A."/>
            <person name="Humphray S.J."/>
            <person name="Jeong D.H."/>
            <person name="Jing Y."/>
            <person name="Jocker A."/>
            <person name="Kenton S.M."/>
            <person name="Kim D.J."/>
            <person name="Klee K."/>
            <person name="Lai H."/>
            <person name="Lang C."/>
            <person name="Lin S."/>
            <person name="Macmil S.L."/>
            <person name="Magdelenat G."/>
            <person name="Matthews L."/>
            <person name="McCorrison J."/>
            <person name="Monaghan E.L."/>
            <person name="Mun J.H."/>
            <person name="Najar F.Z."/>
            <person name="Nicholson C."/>
            <person name="Noirot C."/>
            <person name="O'Bleness M."/>
            <person name="Paule C.R."/>
            <person name="Poulain J."/>
            <person name="Prion F."/>
            <person name="Qin B."/>
            <person name="Qu C."/>
            <person name="Retzel E.F."/>
            <person name="Riddle C."/>
            <person name="Sallet E."/>
            <person name="Samain S."/>
            <person name="Samson N."/>
            <person name="Sanders I."/>
            <person name="Saurat O."/>
            <person name="Scarpelli C."/>
            <person name="Schiex T."/>
            <person name="Segurens B."/>
            <person name="Severin A.J."/>
            <person name="Sherrier D.J."/>
            <person name="Shi R."/>
            <person name="Sims S."/>
            <person name="Singer S.R."/>
            <person name="Sinharoy S."/>
            <person name="Sterck L."/>
            <person name="Viollet A."/>
            <person name="Wang B.B."/>
            <person name="Wang K."/>
            <person name="Wang M."/>
            <person name="Wang X."/>
            <person name="Warfsmann J."/>
            <person name="Weissenbach J."/>
            <person name="White D.D."/>
            <person name="White J.D."/>
            <person name="Wiley G.B."/>
            <person name="Wincker P."/>
            <person name="Xing Y."/>
            <person name="Yang L."/>
            <person name="Yao Z."/>
            <person name="Ying F."/>
            <person name="Zhai J."/>
            <person name="Zhou L."/>
            <person name="Zuber A."/>
            <person name="Denarie J."/>
            <person name="Dixon R.A."/>
            <person name="May G.D."/>
            <person name="Schwartz D.C."/>
            <person name="Rogers J."/>
            <person name="Quetier F."/>
            <person name="Town C.D."/>
            <person name="Roe B.A."/>
        </authorList>
    </citation>
    <scope>NUCLEOTIDE SEQUENCE [LARGE SCALE GENOMIC DNA]</scope>
    <source>
        <strain evidence="1">A17</strain>
        <strain evidence="3 4">cv. Jemalong A17</strain>
    </source>
</reference>
<reference evidence="2" key="5">
    <citation type="journal article" date="2018" name="Nat. Plants">
        <title>Whole-genome landscape of Medicago truncatula symbiotic genes.</title>
        <authorList>
            <person name="Pecrix Y."/>
            <person name="Gamas P."/>
            <person name="Carrere S."/>
        </authorList>
    </citation>
    <scope>NUCLEOTIDE SEQUENCE</scope>
    <source>
        <tissue evidence="2">Leaves</tissue>
    </source>
</reference>
<keyword evidence="4" id="KW-1185">Reference proteome</keyword>
<evidence type="ECO:0000313" key="2">
    <source>
        <dbReference type="EMBL" id="RHN79803.1"/>
    </source>
</evidence>
<gene>
    <name evidence="1" type="ordered locus">MTR_1g064580</name>
    <name evidence="2" type="ORF">MtrunA17_Chr1g0181311</name>
</gene>
<protein>
    <submittedName>
        <fullName evidence="1 3">Uncharacterized protein</fullName>
    </submittedName>
</protein>
<accession>A0A072VKA8</accession>
<evidence type="ECO:0000313" key="3">
    <source>
        <dbReference type="EnsemblPlants" id="KEH42242"/>
    </source>
</evidence>
<dbReference type="EMBL" id="PSQE01000001">
    <property type="protein sequence ID" value="RHN79803.1"/>
    <property type="molecule type" value="Genomic_DNA"/>
</dbReference>
<reference evidence="5" key="4">
    <citation type="journal article" date="2018" name="Nat. Plants">
        <title>Whole-genome landscape of Medicago truncatula symbiotic genes.</title>
        <authorList>
            <person name="Pecrix Y."/>
            <person name="Staton S.E."/>
            <person name="Sallet E."/>
            <person name="Lelandais-Briere C."/>
            <person name="Moreau S."/>
            <person name="Carrere S."/>
            <person name="Blein T."/>
            <person name="Jardinaud M.F."/>
            <person name="Latrasse D."/>
            <person name="Zouine M."/>
            <person name="Zahm M."/>
            <person name="Kreplak J."/>
            <person name="Mayjonade B."/>
            <person name="Satge C."/>
            <person name="Perez M."/>
            <person name="Cauet S."/>
            <person name="Marande W."/>
            <person name="Chantry-Darmon C."/>
            <person name="Lopez-Roques C."/>
            <person name="Bouchez O."/>
            <person name="Berard A."/>
            <person name="Debelle F."/>
            <person name="Munos S."/>
            <person name="Bendahmane A."/>
            <person name="Berges H."/>
            <person name="Niebel A."/>
            <person name="Buitink J."/>
            <person name="Frugier F."/>
            <person name="Benhamed M."/>
            <person name="Crespi M."/>
            <person name="Gouzy J."/>
            <person name="Gamas P."/>
        </authorList>
    </citation>
    <scope>NUCLEOTIDE SEQUENCE [LARGE SCALE GENOMIC DNA]</scope>
    <source>
        <strain evidence="5">cv. Jemalong A17</strain>
    </source>
</reference>
<dbReference type="Proteomes" id="UP000002051">
    <property type="component" value="Unassembled WGS sequence"/>
</dbReference>
<dbReference type="AlphaFoldDB" id="A0A072VKA8"/>
<dbReference type="Proteomes" id="UP000265566">
    <property type="component" value="Chromosome 1"/>
</dbReference>
<name>A0A072VKA8_MEDTR</name>
<organism evidence="1 4">
    <name type="scientific">Medicago truncatula</name>
    <name type="common">Barrel medic</name>
    <name type="synonym">Medicago tribuloides</name>
    <dbReference type="NCBI Taxonomy" id="3880"/>
    <lineage>
        <taxon>Eukaryota</taxon>
        <taxon>Viridiplantae</taxon>
        <taxon>Streptophyta</taxon>
        <taxon>Embryophyta</taxon>
        <taxon>Tracheophyta</taxon>
        <taxon>Spermatophyta</taxon>
        <taxon>Magnoliopsida</taxon>
        <taxon>eudicotyledons</taxon>
        <taxon>Gunneridae</taxon>
        <taxon>Pentapetalae</taxon>
        <taxon>rosids</taxon>
        <taxon>fabids</taxon>
        <taxon>Fabales</taxon>
        <taxon>Fabaceae</taxon>
        <taxon>Papilionoideae</taxon>
        <taxon>50 kb inversion clade</taxon>
        <taxon>NPAAA clade</taxon>
        <taxon>Hologalegina</taxon>
        <taxon>IRL clade</taxon>
        <taxon>Trifolieae</taxon>
        <taxon>Medicago</taxon>
    </lineage>
</organism>
<dbReference type="HOGENOM" id="CLU_2816187_0_0_1"/>
<evidence type="ECO:0000313" key="4">
    <source>
        <dbReference type="Proteomes" id="UP000002051"/>
    </source>
</evidence>
<dbReference type="EMBL" id="CM001217">
    <property type="protein sequence ID" value="KEH42242.1"/>
    <property type="molecule type" value="Genomic_DNA"/>
</dbReference>